<keyword evidence="3" id="KW-1003">Cell membrane</keyword>
<feature type="transmembrane region" description="Helical" evidence="7">
    <location>
        <begin position="9"/>
        <end position="30"/>
    </location>
</feature>
<keyword evidence="12" id="KW-1185">Reference proteome</keyword>
<sequence length="276" mass="31245">MRDTRTKLLLYILNLIMSLLFIIPLLWMVVSSLKPENQIFSDLSSLKSLLPLNLTLDNYRSAFERIPMIKYLFNSIFYVSVICISGLGVNSICGYALAKLRFRGNEFILVCIIALMIVPFESILMPLYLVVNALHWVNTWFALIVPFIANCFSIFMFRQFFMDIPNEILESASIDGSGPLKTFASIVVPLSGPVFATAFILDFISHWGDFMWPILVTTGESLRNIQLGIQTFFTLPPIYYGQIMATLTFTTVPIIVLFLLLQKYYVQGITSAGIKG</sequence>
<evidence type="ECO:0000256" key="7">
    <source>
        <dbReference type="RuleBase" id="RU363032"/>
    </source>
</evidence>
<evidence type="ECO:0000256" key="1">
    <source>
        <dbReference type="ARBA" id="ARBA00004651"/>
    </source>
</evidence>
<dbReference type="GO" id="GO:0055085">
    <property type="term" value="P:transmembrane transport"/>
    <property type="evidence" value="ECO:0007669"/>
    <property type="project" value="InterPro"/>
</dbReference>
<dbReference type="EMBL" id="CP076607">
    <property type="protein sequence ID" value="QWU14136.1"/>
    <property type="molecule type" value="Genomic_DNA"/>
</dbReference>
<evidence type="ECO:0000256" key="3">
    <source>
        <dbReference type="ARBA" id="ARBA00022475"/>
    </source>
</evidence>
<feature type="transmembrane region" description="Helical" evidence="7">
    <location>
        <begin position="140"/>
        <end position="161"/>
    </location>
</feature>
<dbReference type="STRING" id="1333845.SAMN04487895_101418"/>
<feature type="transmembrane region" description="Helical" evidence="7">
    <location>
        <begin position="238"/>
        <end position="261"/>
    </location>
</feature>
<gene>
    <name evidence="9" type="ORF">KP014_19645</name>
    <name evidence="10" type="ORF">SAMN04487895_101418</name>
</gene>
<keyword evidence="2 7" id="KW-0813">Transport</keyword>
<dbReference type="PROSITE" id="PS50928">
    <property type="entry name" value="ABC_TM1"/>
    <property type="match status" value="1"/>
</dbReference>
<name>A0A1H8G8D0_9BACL</name>
<comment type="subcellular location">
    <subcellularLocation>
        <location evidence="1 7">Cell membrane</location>
        <topology evidence="1 7">Multi-pass membrane protein</topology>
    </subcellularLocation>
</comment>
<dbReference type="PANTHER" id="PTHR43744">
    <property type="entry name" value="ABC TRANSPORTER PERMEASE PROTEIN MG189-RELATED-RELATED"/>
    <property type="match status" value="1"/>
</dbReference>
<evidence type="ECO:0000256" key="2">
    <source>
        <dbReference type="ARBA" id="ARBA00022448"/>
    </source>
</evidence>
<reference evidence="9 12" key="2">
    <citation type="submission" date="2021-06" db="EMBL/GenBank/DDBJ databases">
        <title>Whole genome sequence of Paenibacillus sophorae DSM23020 for comparative genomics.</title>
        <authorList>
            <person name="Kim M.-J."/>
            <person name="Lee G."/>
            <person name="Shin J.-H."/>
        </authorList>
    </citation>
    <scope>NUCLEOTIDE SEQUENCE [LARGE SCALE GENOMIC DNA]</scope>
    <source>
        <strain evidence="9 12">DSM 23020</strain>
    </source>
</reference>
<dbReference type="AlphaFoldDB" id="A0A1H8G8D0"/>
<feature type="domain" description="ABC transmembrane type-1" evidence="8">
    <location>
        <begin position="72"/>
        <end position="261"/>
    </location>
</feature>
<evidence type="ECO:0000313" key="9">
    <source>
        <dbReference type="EMBL" id="QWU14136.1"/>
    </source>
</evidence>
<keyword evidence="6 7" id="KW-0472">Membrane</keyword>
<dbReference type="Proteomes" id="UP000683429">
    <property type="component" value="Chromosome"/>
</dbReference>
<proteinExistence type="inferred from homology"/>
<evidence type="ECO:0000313" key="11">
    <source>
        <dbReference type="Proteomes" id="UP000198809"/>
    </source>
</evidence>
<keyword evidence="4 7" id="KW-0812">Transmembrane</keyword>
<dbReference type="SUPFAM" id="SSF161098">
    <property type="entry name" value="MetI-like"/>
    <property type="match status" value="1"/>
</dbReference>
<dbReference type="InterPro" id="IPR035906">
    <property type="entry name" value="MetI-like_sf"/>
</dbReference>
<comment type="similarity">
    <text evidence="7">Belongs to the binding-protein-dependent transport system permease family.</text>
</comment>
<keyword evidence="5 7" id="KW-1133">Transmembrane helix</keyword>
<dbReference type="Proteomes" id="UP000198809">
    <property type="component" value="Unassembled WGS sequence"/>
</dbReference>
<feature type="transmembrane region" description="Helical" evidence="7">
    <location>
        <begin position="107"/>
        <end position="128"/>
    </location>
</feature>
<evidence type="ECO:0000256" key="5">
    <source>
        <dbReference type="ARBA" id="ARBA00022989"/>
    </source>
</evidence>
<dbReference type="OrthoDB" id="9771544at2"/>
<evidence type="ECO:0000259" key="8">
    <source>
        <dbReference type="PROSITE" id="PS50928"/>
    </source>
</evidence>
<evidence type="ECO:0000256" key="4">
    <source>
        <dbReference type="ARBA" id="ARBA00022692"/>
    </source>
</evidence>
<dbReference type="InterPro" id="IPR000515">
    <property type="entry name" value="MetI-like"/>
</dbReference>
<evidence type="ECO:0000256" key="6">
    <source>
        <dbReference type="ARBA" id="ARBA00023136"/>
    </source>
</evidence>
<dbReference type="EMBL" id="FODH01000001">
    <property type="protein sequence ID" value="SEN40272.1"/>
    <property type="molecule type" value="Genomic_DNA"/>
</dbReference>
<protein>
    <submittedName>
        <fullName evidence="9">Carbohydrate ABC transporter permease</fullName>
    </submittedName>
    <submittedName>
        <fullName evidence="10">Fructooligosaccharide transport system permease protein</fullName>
    </submittedName>
</protein>
<organism evidence="10 11">
    <name type="scientific">Paenibacillus sophorae</name>
    <dbReference type="NCBI Taxonomy" id="1333845"/>
    <lineage>
        <taxon>Bacteria</taxon>
        <taxon>Bacillati</taxon>
        <taxon>Bacillota</taxon>
        <taxon>Bacilli</taxon>
        <taxon>Bacillales</taxon>
        <taxon>Paenibacillaceae</taxon>
        <taxon>Paenibacillus</taxon>
    </lineage>
</organism>
<reference evidence="10 11" key="1">
    <citation type="submission" date="2016-10" db="EMBL/GenBank/DDBJ databases">
        <authorList>
            <person name="de Groot N.N."/>
        </authorList>
    </citation>
    <scope>NUCLEOTIDE SEQUENCE [LARGE SCALE GENOMIC DNA]</scope>
    <source>
        <strain evidence="10 11">CGMCC 1.10238</strain>
    </source>
</reference>
<evidence type="ECO:0000313" key="12">
    <source>
        <dbReference type="Proteomes" id="UP000683429"/>
    </source>
</evidence>
<dbReference type="Gene3D" id="1.10.3720.10">
    <property type="entry name" value="MetI-like"/>
    <property type="match status" value="1"/>
</dbReference>
<dbReference type="RefSeq" id="WP_036604159.1">
    <property type="nucleotide sequence ID" value="NZ_CP076607.1"/>
</dbReference>
<dbReference type="CDD" id="cd06261">
    <property type="entry name" value="TM_PBP2"/>
    <property type="match status" value="1"/>
</dbReference>
<accession>A0A1H8G8D0</accession>
<feature type="transmembrane region" description="Helical" evidence="7">
    <location>
        <begin position="182"/>
        <end position="204"/>
    </location>
</feature>
<dbReference type="Pfam" id="PF00528">
    <property type="entry name" value="BPD_transp_1"/>
    <property type="match status" value="1"/>
</dbReference>
<dbReference type="GO" id="GO:0005886">
    <property type="term" value="C:plasma membrane"/>
    <property type="evidence" value="ECO:0007669"/>
    <property type="project" value="UniProtKB-SubCell"/>
</dbReference>
<evidence type="ECO:0000313" key="10">
    <source>
        <dbReference type="EMBL" id="SEN40272.1"/>
    </source>
</evidence>
<feature type="transmembrane region" description="Helical" evidence="7">
    <location>
        <begin position="76"/>
        <end position="98"/>
    </location>
</feature>
<dbReference type="PANTHER" id="PTHR43744:SF12">
    <property type="entry name" value="ABC TRANSPORTER PERMEASE PROTEIN MG189-RELATED"/>
    <property type="match status" value="1"/>
</dbReference>